<dbReference type="GO" id="GO:0003677">
    <property type="term" value="F:DNA binding"/>
    <property type="evidence" value="ECO:0007669"/>
    <property type="project" value="UniProtKB-KW"/>
</dbReference>
<accession>A0AAW1JV39</accession>
<proteinExistence type="predicted"/>
<reference evidence="1 2" key="1">
    <citation type="journal article" date="2024" name="BMC Genomics">
        <title>De novo assembly and annotation of Popillia japonica's genome with initial clues to its potential as an invasive pest.</title>
        <authorList>
            <person name="Cucini C."/>
            <person name="Boschi S."/>
            <person name="Funari R."/>
            <person name="Cardaioli E."/>
            <person name="Iannotti N."/>
            <person name="Marturano G."/>
            <person name="Paoli F."/>
            <person name="Bruttini M."/>
            <person name="Carapelli A."/>
            <person name="Frati F."/>
            <person name="Nardi F."/>
        </authorList>
    </citation>
    <scope>NUCLEOTIDE SEQUENCE [LARGE SCALE GENOMIC DNA]</scope>
    <source>
        <strain evidence="1">DMR45628</strain>
    </source>
</reference>
<evidence type="ECO:0000313" key="1">
    <source>
        <dbReference type="EMBL" id="KAK9708082.1"/>
    </source>
</evidence>
<comment type="caution">
    <text evidence="1">The sequence shown here is derived from an EMBL/GenBank/DDBJ whole genome shotgun (WGS) entry which is preliminary data.</text>
</comment>
<keyword evidence="1" id="KW-0238">DNA-binding</keyword>
<dbReference type="EMBL" id="JASPKY010000337">
    <property type="protein sequence ID" value="KAK9708082.1"/>
    <property type="molecule type" value="Genomic_DNA"/>
</dbReference>
<name>A0AAW1JV39_POPJA</name>
<keyword evidence="2" id="KW-1185">Reference proteome</keyword>
<gene>
    <name evidence="1" type="ORF">QE152_g27454</name>
</gene>
<evidence type="ECO:0000313" key="2">
    <source>
        <dbReference type="Proteomes" id="UP001458880"/>
    </source>
</evidence>
<organism evidence="1 2">
    <name type="scientific">Popillia japonica</name>
    <name type="common">Japanese beetle</name>
    <dbReference type="NCBI Taxonomy" id="7064"/>
    <lineage>
        <taxon>Eukaryota</taxon>
        <taxon>Metazoa</taxon>
        <taxon>Ecdysozoa</taxon>
        <taxon>Arthropoda</taxon>
        <taxon>Hexapoda</taxon>
        <taxon>Insecta</taxon>
        <taxon>Pterygota</taxon>
        <taxon>Neoptera</taxon>
        <taxon>Endopterygota</taxon>
        <taxon>Coleoptera</taxon>
        <taxon>Polyphaga</taxon>
        <taxon>Scarabaeiformia</taxon>
        <taxon>Scarabaeidae</taxon>
        <taxon>Rutelinae</taxon>
        <taxon>Popillia</taxon>
    </lineage>
</organism>
<dbReference type="Proteomes" id="UP001458880">
    <property type="component" value="Unassembled WGS sequence"/>
</dbReference>
<sequence>MSMNIIVNFSGESIAQISDDAFENVISPTDVLIPEDAMSVEKSNVKPAKLKIKKTNTNERYTSKILREALEKFTEGQNAIVDATAHQVDAVGQLTNILSEVSETLKKKNDILQAIADAKAVKAEAAMVRAKAEEMKVTIEIIKLKNELEYI</sequence>
<dbReference type="AlphaFoldDB" id="A0AAW1JV39"/>
<protein>
    <submittedName>
        <fullName evidence="1">Myb/SANT-like DNA-binding domain</fullName>
    </submittedName>
</protein>